<evidence type="ECO:0000256" key="2">
    <source>
        <dbReference type="ARBA" id="ARBA00022801"/>
    </source>
</evidence>
<dbReference type="PANTHER" id="PTHR43240">
    <property type="entry name" value="1,4-DIHYDROXY-2-NAPHTHOYL-COA THIOESTERASE 1"/>
    <property type="match status" value="1"/>
</dbReference>
<feature type="domain" description="Thioesterase" evidence="3">
    <location>
        <begin position="41"/>
        <end position="115"/>
    </location>
</feature>
<sequence length="130" mass="13544">MNTHLKLGGGALAEKLGLTITHVGDGTMEGTLPVEGNTQPYGLLHGGMNGFLVEHLASGIAMMHCPPDLAPVGTDLHVSHVSPATTDSVRAVGSVVSKSAGTIWVKVEIYSGERLTAFGSLTVRFVKPRL</sequence>
<dbReference type="RefSeq" id="WP_182169569.1">
    <property type="nucleotide sequence ID" value="NZ_CP059676.1"/>
</dbReference>
<dbReference type="InterPro" id="IPR006683">
    <property type="entry name" value="Thioestr_dom"/>
</dbReference>
<comment type="caution">
    <text evidence="4">The sequence shown here is derived from an EMBL/GenBank/DDBJ whole genome shotgun (WGS) entry which is preliminary data.</text>
</comment>
<dbReference type="Gene3D" id="3.10.129.10">
    <property type="entry name" value="Hotdog Thioesterase"/>
    <property type="match status" value="1"/>
</dbReference>
<reference evidence="5" key="1">
    <citation type="submission" date="2021-02" db="EMBL/GenBank/DDBJ databases">
        <title>Leucobacter sp. CX169.</title>
        <authorList>
            <person name="Cheng Y."/>
        </authorList>
    </citation>
    <scope>NUCLEOTIDE SEQUENCE [LARGE SCALE GENOMIC DNA]</scope>
    <source>
        <strain evidence="5">JY899</strain>
    </source>
</reference>
<dbReference type="CDD" id="cd03443">
    <property type="entry name" value="PaaI_thioesterase"/>
    <property type="match status" value="1"/>
</dbReference>
<dbReference type="InterPro" id="IPR003736">
    <property type="entry name" value="PAAI_dom"/>
</dbReference>
<evidence type="ECO:0000313" key="4">
    <source>
        <dbReference type="EMBL" id="MBM9434079.1"/>
    </source>
</evidence>
<dbReference type="Proteomes" id="UP000705983">
    <property type="component" value="Unassembled WGS sequence"/>
</dbReference>
<organism evidence="4 5">
    <name type="scientific">Flaviflexus equikiangi</name>
    <dbReference type="NCBI Taxonomy" id="2758573"/>
    <lineage>
        <taxon>Bacteria</taxon>
        <taxon>Bacillati</taxon>
        <taxon>Actinomycetota</taxon>
        <taxon>Actinomycetes</taxon>
        <taxon>Actinomycetales</taxon>
        <taxon>Actinomycetaceae</taxon>
        <taxon>Flaviflexus</taxon>
    </lineage>
</organism>
<keyword evidence="5" id="KW-1185">Reference proteome</keyword>
<keyword evidence="2" id="KW-0378">Hydrolase</keyword>
<dbReference type="Pfam" id="PF03061">
    <property type="entry name" value="4HBT"/>
    <property type="match status" value="1"/>
</dbReference>
<evidence type="ECO:0000256" key="1">
    <source>
        <dbReference type="ARBA" id="ARBA00008324"/>
    </source>
</evidence>
<dbReference type="NCBIfam" id="TIGR00369">
    <property type="entry name" value="unchar_dom_1"/>
    <property type="match status" value="1"/>
</dbReference>
<comment type="similarity">
    <text evidence="1">Belongs to the thioesterase PaaI family.</text>
</comment>
<evidence type="ECO:0000259" key="3">
    <source>
        <dbReference type="Pfam" id="PF03061"/>
    </source>
</evidence>
<evidence type="ECO:0000313" key="5">
    <source>
        <dbReference type="Proteomes" id="UP000705983"/>
    </source>
</evidence>
<dbReference type="EMBL" id="JAFFJS010000007">
    <property type="protein sequence ID" value="MBM9434079.1"/>
    <property type="molecule type" value="Genomic_DNA"/>
</dbReference>
<dbReference type="PANTHER" id="PTHR43240:SF5">
    <property type="entry name" value="1,4-DIHYDROXY-2-NAPHTHOYL-COA THIOESTERASE 1"/>
    <property type="match status" value="1"/>
</dbReference>
<proteinExistence type="inferred from homology"/>
<dbReference type="InterPro" id="IPR029069">
    <property type="entry name" value="HotDog_dom_sf"/>
</dbReference>
<protein>
    <submittedName>
        <fullName evidence="4">PaaI family thioesterase</fullName>
    </submittedName>
</protein>
<gene>
    <name evidence="4" type="ORF">JVW63_10280</name>
</gene>
<accession>A0ABS2THE5</accession>
<name>A0ABS2THE5_9ACTO</name>
<dbReference type="SUPFAM" id="SSF54637">
    <property type="entry name" value="Thioesterase/thiol ester dehydrase-isomerase"/>
    <property type="match status" value="1"/>
</dbReference>